<proteinExistence type="predicted"/>
<dbReference type="AlphaFoldDB" id="A0A6I1MHN3"/>
<protein>
    <submittedName>
        <fullName evidence="3">Acyltransferase family protein</fullName>
    </submittedName>
</protein>
<feature type="transmembrane region" description="Helical" evidence="1">
    <location>
        <begin position="43"/>
        <end position="60"/>
    </location>
</feature>
<keyword evidence="1" id="KW-1133">Transmembrane helix</keyword>
<keyword evidence="4" id="KW-1185">Reference proteome</keyword>
<dbReference type="InterPro" id="IPR002656">
    <property type="entry name" value="Acyl_transf_3_dom"/>
</dbReference>
<name>A0A6I1MHN3_9CLOT</name>
<reference evidence="3 4" key="1">
    <citation type="submission" date="2019-10" db="EMBL/GenBank/DDBJ databases">
        <title>The Genome Sequence of Clostridium tarantellae Isolated from Fish Brain.</title>
        <authorList>
            <person name="Bano L."/>
            <person name="Kiel M."/>
            <person name="Sales G."/>
            <person name="Doxey A.C."/>
            <person name="Mansfield M.J."/>
            <person name="Schiavone M."/>
            <person name="Rossetto O."/>
            <person name="Pirazzini M."/>
            <person name="Dobrindt U."/>
            <person name="Montecucco C."/>
        </authorList>
    </citation>
    <scope>NUCLEOTIDE SEQUENCE [LARGE SCALE GENOMIC DNA]</scope>
    <source>
        <strain evidence="3 4">DSM 3997</strain>
    </source>
</reference>
<dbReference type="PANTHER" id="PTHR37312">
    <property type="entry name" value="MEMBRANE-BOUND ACYLTRANSFERASE YKRP-RELATED"/>
    <property type="match status" value="1"/>
</dbReference>
<keyword evidence="3" id="KW-0808">Transferase</keyword>
<feature type="transmembrane region" description="Helical" evidence="1">
    <location>
        <begin position="72"/>
        <end position="92"/>
    </location>
</feature>
<dbReference type="PANTHER" id="PTHR37312:SF1">
    <property type="entry name" value="MEMBRANE-BOUND ACYLTRANSFERASE YKRP-RELATED"/>
    <property type="match status" value="1"/>
</dbReference>
<feature type="transmembrane region" description="Helical" evidence="1">
    <location>
        <begin position="127"/>
        <end position="144"/>
    </location>
</feature>
<dbReference type="Proteomes" id="UP000430345">
    <property type="component" value="Unassembled WGS sequence"/>
</dbReference>
<feature type="transmembrane region" description="Helical" evidence="1">
    <location>
        <begin position="150"/>
        <end position="168"/>
    </location>
</feature>
<accession>A0A6I1MHN3</accession>
<evidence type="ECO:0000256" key="1">
    <source>
        <dbReference type="SAM" id="Phobius"/>
    </source>
</evidence>
<feature type="transmembrane region" description="Helical" evidence="1">
    <location>
        <begin position="261"/>
        <end position="280"/>
    </location>
</feature>
<feature type="transmembrane region" description="Helical" evidence="1">
    <location>
        <begin position="227"/>
        <end position="249"/>
    </location>
</feature>
<evidence type="ECO:0000313" key="4">
    <source>
        <dbReference type="Proteomes" id="UP000430345"/>
    </source>
</evidence>
<keyword evidence="3" id="KW-0012">Acyltransferase</keyword>
<feature type="transmembrane region" description="Helical" evidence="1">
    <location>
        <begin position="180"/>
        <end position="200"/>
    </location>
</feature>
<comment type="caution">
    <text evidence="3">The sequence shown here is derived from an EMBL/GenBank/DDBJ whole genome shotgun (WGS) entry which is preliminary data.</text>
</comment>
<dbReference type="EMBL" id="WHJC01000028">
    <property type="protein sequence ID" value="MPQ42915.1"/>
    <property type="molecule type" value="Genomic_DNA"/>
</dbReference>
<dbReference type="InterPro" id="IPR052734">
    <property type="entry name" value="Nod_factor_acetyltransferase"/>
</dbReference>
<dbReference type="OrthoDB" id="6623990at2"/>
<feature type="domain" description="Acyltransferase 3" evidence="2">
    <location>
        <begin position="9"/>
        <end position="305"/>
    </location>
</feature>
<dbReference type="GO" id="GO:0016747">
    <property type="term" value="F:acyltransferase activity, transferring groups other than amino-acyl groups"/>
    <property type="evidence" value="ECO:0007669"/>
    <property type="project" value="InterPro"/>
</dbReference>
<feature type="transmembrane region" description="Helical" evidence="1">
    <location>
        <begin position="286"/>
        <end position="306"/>
    </location>
</feature>
<feature type="transmembrane region" description="Helical" evidence="1">
    <location>
        <begin position="98"/>
        <end position="120"/>
    </location>
</feature>
<dbReference type="RefSeq" id="WP_152887970.1">
    <property type="nucleotide sequence ID" value="NZ_WHJC01000028.1"/>
</dbReference>
<feature type="transmembrane region" description="Helical" evidence="1">
    <location>
        <begin position="12"/>
        <end position="31"/>
    </location>
</feature>
<gene>
    <name evidence="3" type="ORF">GBZ86_03985</name>
</gene>
<organism evidence="3 4">
    <name type="scientific">Clostridium tarantellae</name>
    <dbReference type="NCBI Taxonomy" id="39493"/>
    <lineage>
        <taxon>Bacteria</taxon>
        <taxon>Bacillati</taxon>
        <taxon>Bacillota</taxon>
        <taxon>Clostridia</taxon>
        <taxon>Eubacteriales</taxon>
        <taxon>Clostridiaceae</taxon>
        <taxon>Clostridium</taxon>
    </lineage>
</organism>
<evidence type="ECO:0000313" key="3">
    <source>
        <dbReference type="EMBL" id="MPQ42915.1"/>
    </source>
</evidence>
<keyword evidence="1" id="KW-0812">Transmembrane</keyword>
<keyword evidence="1" id="KW-0472">Membrane</keyword>
<dbReference type="Pfam" id="PF01757">
    <property type="entry name" value="Acyl_transf_3"/>
    <property type="match status" value="1"/>
</dbReference>
<evidence type="ECO:0000259" key="2">
    <source>
        <dbReference type="Pfam" id="PF01757"/>
    </source>
</evidence>
<sequence length="333" mass="39383">MKEKKNRNYLLDNLKVILIFSVVFGHVIEFYMKDSIFLKSIYIYIYIFHMPLFVFTSGYFSKNIEKCRKSAVKKLLLPYLFFNILWYTIVYIGTGKFMLFTLASGWTLWYLLSLFFWRILLKYLIKIKLVIPISIIMGLLVGMLPTGQEIISFSRTITFLPFFLLGYYTHNKNLKKINKLGVVVATIGIILSLIIAFNIAENNLIYYKFLYNSQSYVSTGLSNLQGVYFRVLLYFGSIIFSICVINVVPKSKTFYSYIGRWTMNIYVFHIYLILVLYALIPKWNLSLIQNTLIIISPFIIIFILSLNWTQKLYDKTFNPIYNLYDKLIKFFYK</sequence>